<dbReference type="EnsemblPlants" id="Solyc03g059370.1.1">
    <property type="protein sequence ID" value="Solyc03g059370.1.1.1"/>
    <property type="gene ID" value="Solyc03g059370.1"/>
</dbReference>
<name>A0A3Q7FKR1_SOLLC</name>
<dbReference type="PaxDb" id="4081-Solyc03g059370.1.1"/>
<accession>A0A3Q7FKR1</accession>
<proteinExistence type="predicted"/>
<dbReference type="OMA" id="HIRNWIF"/>
<dbReference type="Proteomes" id="UP000004994">
    <property type="component" value="Chromosome 3"/>
</dbReference>
<reference evidence="1" key="2">
    <citation type="submission" date="2019-01" db="UniProtKB">
        <authorList>
            <consortium name="EnsemblPlants"/>
        </authorList>
    </citation>
    <scope>IDENTIFICATION</scope>
    <source>
        <strain evidence="1">cv. Heinz 1706</strain>
    </source>
</reference>
<reference evidence="1" key="1">
    <citation type="journal article" date="2012" name="Nature">
        <title>The tomato genome sequence provides insights into fleshy fruit evolution.</title>
        <authorList>
            <consortium name="Tomato Genome Consortium"/>
        </authorList>
    </citation>
    <scope>NUCLEOTIDE SEQUENCE [LARGE SCALE GENOMIC DNA]</scope>
    <source>
        <strain evidence="1">cv. Heinz 1706</strain>
    </source>
</reference>
<sequence>MSSSNNKMVGKPCNKYSKNNSFPEIYGVNKRNVDFLDLSLKYDQNDDFFILERRSEKQEEKNSIEKILWIHKNPNSEHLENKNSTYCRPINKQLIFLTMLDHIRNWIF</sequence>
<evidence type="ECO:0000313" key="2">
    <source>
        <dbReference type="Proteomes" id="UP000004994"/>
    </source>
</evidence>
<keyword evidence="2" id="KW-1185">Reference proteome</keyword>
<protein>
    <submittedName>
        <fullName evidence="1">Uncharacterized protein</fullName>
    </submittedName>
</protein>
<organism evidence="1">
    <name type="scientific">Solanum lycopersicum</name>
    <name type="common">Tomato</name>
    <name type="synonym">Lycopersicon esculentum</name>
    <dbReference type="NCBI Taxonomy" id="4081"/>
    <lineage>
        <taxon>Eukaryota</taxon>
        <taxon>Viridiplantae</taxon>
        <taxon>Streptophyta</taxon>
        <taxon>Embryophyta</taxon>
        <taxon>Tracheophyta</taxon>
        <taxon>Spermatophyta</taxon>
        <taxon>Magnoliopsida</taxon>
        <taxon>eudicotyledons</taxon>
        <taxon>Gunneridae</taxon>
        <taxon>Pentapetalae</taxon>
        <taxon>asterids</taxon>
        <taxon>lamiids</taxon>
        <taxon>Solanales</taxon>
        <taxon>Solanaceae</taxon>
        <taxon>Solanoideae</taxon>
        <taxon>Solaneae</taxon>
        <taxon>Solanum</taxon>
        <taxon>Solanum subgen. Lycopersicon</taxon>
    </lineage>
</organism>
<dbReference type="InParanoid" id="A0A3Q7FKR1"/>
<evidence type="ECO:0000313" key="1">
    <source>
        <dbReference type="EnsemblPlants" id="Solyc03g059370.1.1.1"/>
    </source>
</evidence>
<dbReference type="AlphaFoldDB" id="A0A3Q7FKR1"/>
<dbReference type="Gramene" id="Solyc03g059370.1.1">
    <property type="protein sequence ID" value="Solyc03g059370.1.1.1"/>
    <property type="gene ID" value="Solyc03g059370.1"/>
</dbReference>